<feature type="domain" description="Tf2-1-like SH3-like" evidence="1">
    <location>
        <begin position="115"/>
        <end position="176"/>
    </location>
</feature>
<accession>A0A9Q3ICE8</accession>
<dbReference type="EMBL" id="AVOT02039100">
    <property type="protein sequence ID" value="MBW0534085.1"/>
    <property type="molecule type" value="Genomic_DNA"/>
</dbReference>
<dbReference type="Pfam" id="PF24626">
    <property type="entry name" value="SH3_Tf2-1"/>
    <property type="match status" value="1"/>
</dbReference>
<comment type="caution">
    <text evidence="2">The sequence shown here is derived from an EMBL/GenBank/DDBJ whole genome shotgun (WGS) entry which is preliminary data.</text>
</comment>
<dbReference type="Proteomes" id="UP000765509">
    <property type="component" value="Unassembled WGS sequence"/>
</dbReference>
<protein>
    <recommendedName>
        <fullName evidence="1">Tf2-1-like SH3-like domain-containing protein</fullName>
    </recommendedName>
</protein>
<organism evidence="2 3">
    <name type="scientific">Austropuccinia psidii MF-1</name>
    <dbReference type="NCBI Taxonomy" id="1389203"/>
    <lineage>
        <taxon>Eukaryota</taxon>
        <taxon>Fungi</taxon>
        <taxon>Dikarya</taxon>
        <taxon>Basidiomycota</taxon>
        <taxon>Pucciniomycotina</taxon>
        <taxon>Pucciniomycetes</taxon>
        <taxon>Pucciniales</taxon>
        <taxon>Sphaerophragmiaceae</taxon>
        <taxon>Austropuccinia</taxon>
    </lineage>
</organism>
<evidence type="ECO:0000313" key="3">
    <source>
        <dbReference type="Proteomes" id="UP000765509"/>
    </source>
</evidence>
<proteinExistence type="predicted"/>
<evidence type="ECO:0000259" key="1">
    <source>
        <dbReference type="Pfam" id="PF24626"/>
    </source>
</evidence>
<name>A0A9Q3ICE8_9BASI</name>
<reference evidence="2" key="1">
    <citation type="submission" date="2021-03" db="EMBL/GenBank/DDBJ databases">
        <title>Draft genome sequence of rust myrtle Austropuccinia psidii MF-1, a brazilian biotype.</title>
        <authorList>
            <person name="Quecine M.C."/>
            <person name="Pachon D.M.R."/>
            <person name="Bonatelli M.L."/>
            <person name="Correr F.H."/>
            <person name="Franceschini L.M."/>
            <person name="Leite T.F."/>
            <person name="Margarido G.R.A."/>
            <person name="Almeida C.A."/>
            <person name="Ferrarezi J.A."/>
            <person name="Labate C.A."/>
        </authorList>
    </citation>
    <scope>NUCLEOTIDE SEQUENCE</scope>
    <source>
        <strain evidence="2">MF-1</strain>
    </source>
</reference>
<keyword evidence="3" id="KW-1185">Reference proteome</keyword>
<dbReference type="InterPro" id="IPR056924">
    <property type="entry name" value="SH3_Tf2-1"/>
</dbReference>
<sequence length="207" mass="23642">MTIANKVGDIHENSDVLSMWELSNTPDKSAYLHLEEGLQIPVEQIYITENGTEVFEEVRESYKQDSDCHILTSLLDKDCKYRFLKHLERKSMDDAFEYAKQRRDKGHKVPYFKVGDLVLVSNLKIQNIKDLKKLKDSYVGPFVIVSFYETNVFQVELSGEMENKCPIIPVSLIKPYQQSDKESVPLTLPSVTMKRNLSPPVGVAGPT</sequence>
<dbReference type="AlphaFoldDB" id="A0A9Q3ICE8"/>
<gene>
    <name evidence="2" type="ORF">O181_073800</name>
</gene>
<evidence type="ECO:0000313" key="2">
    <source>
        <dbReference type="EMBL" id="MBW0534085.1"/>
    </source>
</evidence>